<dbReference type="PANTHER" id="PTHR40448">
    <property type="entry name" value="TWO-COMPONENT SENSOR HISTIDINE KINASE"/>
    <property type="match status" value="1"/>
</dbReference>
<dbReference type="HOGENOM" id="CLU_1275836_0_0_9"/>
<protein>
    <submittedName>
        <fullName evidence="1">Uncharacterized protein</fullName>
    </submittedName>
</protein>
<gene>
    <name evidence="1" type="ORF">U729_2190</name>
</gene>
<dbReference type="STRING" id="1561.NPD11_820"/>
<reference evidence="1 2" key="1">
    <citation type="journal article" date="2015" name="Infect. Genet. Evol.">
        <title>Genomic sequences of six botulinum neurotoxin-producing strains representing three clostridial species illustrate the mobility and diversity of botulinum neurotoxin genes.</title>
        <authorList>
            <person name="Smith T.J."/>
            <person name="Hill K.K."/>
            <person name="Xie G."/>
            <person name="Foley B.T."/>
            <person name="Williamson C.H."/>
            <person name="Foster J.T."/>
            <person name="Johnson S.L."/>
            <person name="Chertkov O."/>
            <person name="Teshima H."/>
            <person name="Gibbons H.S."/>
            <person name="Johnsky L.A."/>
            <person name="Karavis M.A."/>
            <person name="Smith L.A."/>
        </authorList>
    </citation>
    <scope>NUCLEOTIDE SEQUENCE [LARGE SCALE GENOMIC DNA]</scope>
    <source>
        <strain evidence="1">Sullivan</strain>
    </source>
</reference>
<accession>A0A0A7G0Z0</accession>
<proteinExistence type="predicted"/>
<dbReference type="PANTHER" id="PTHR40448:SF1">
    <property type="entry name" value="TWO-COMPONENT SENSOR HISTIDINE KINASE"/>
    <property type="match status" value="1"/>
</dbReference>
<dbReference type="InterPro" id="IPR036890">
    <property type="entry name" value="HATPase_C_sf"/>
</dbReference>
<dbReference type="KEGG" id="cbv:U729_2190"/>
<dbReference type="RefSeq" id="WP_039314839.1">
    <property type="nucleotide sequence ID" value="NZ_CP006905.1"/>
</dbReference>
<dbReference type="Proteomes" id="UP000030635">
    <property type="component" value="Chromosome"/>
</dbReference>
<keyword evidence="2" id="KW-1185">Reference proteome</keyword>
<dbReference type="GO" id="GO:0042802">
    <property type="term" value="F:identical protein binding"/>
    <property type="evidence" value="ECO:0007669"/>
    <property type="project" value="TreeGrafter"/>
</dbReference>
<dbReference type="EMBL" id="CP006905">
    <property type="protein sequence ID" value="AIY84746.1"/>
    <property type="molecule type" value="Genomic_DNA"/>
</dbReference>
<dbReference type="Gene3D" id="3.30.565.10">
    <property type="entry name" value="Histidine kinase-like ATPase, C-terminal domain"/>
    <property type="match status" value="1"/>
</dbReference>
<evidence type="ECO:0000313" key="2">
    <source>
        <dbReference type="Proteomes" id="UP000030635"/>
    </source>
</evidence>
<name>A0A0A7G0Z0_9CLOT</name>
<organism evidence="1 2">
    <name type="scientific">Clostridium baratii str. Sullivan</name>
    <dbReference type="NCBI Taxonomy" id="1415775"/>
    <lineage>
        <taxon>Bacteria</taxon>
        <taxon>Bacillati</taxon>
        <taxon>Bacillota</taxon>
        <taxon>Clostridia</taxon>
        <taxon>Eubacteriales</taxon>
        <taxon>Clostridiaceae</taxon>
        <taxon>Clostridium</taxon>
    </lineage>
</organism>
<dbReference type="eggNOG" id="COG3290">
    <property type="taxonomic scope" value="Bacteria"/>
</dbReference>
<sequence>MRYIIIIMISTLFIYKIQELIVENKQENKNIDDFINNIEDEYTEITKIKNNYKKILLYTLKNMKDNDLYGLQKFYYNNIINDENINNINVANIVPIYNIKIPELRSLILSKLLSKESNKLSIKIICNNNIECICENKVKMIANIGTLIDNAINIALKYKEPDITINFENKGGNTKIIIINTFKSLYEKKYSSYEYLKNDSFMEDGHFTQELLIGNQ</sequence>
<dbReference type="AlphaFoldDB" id="A0A0A7G0Z0"/>
<evidence type="ECO:0000313" key="1">
    <source>
        <dbReference type="EMBL" id="AIY84746.1"/>
    </source>
</evidence>